<organism evidence="10">
    <name type="scientific">Amorphochlora amoebiformis</name>
    <dbReference type="NCBI Taxonomy" id="1561963"/>
    <lineage>
        <taxon>Eukaryota</taxon>
        <taxon>Sar</taxon>
        <taxon>Rhizaria</taxon>
        <taxon>Cercozoa</taxon>
        <taxon>Chlorarachniophyceae</taxon>
        <taxon>Amorphochlora</taxon>
    </lineage>
</organism>
<evidence type="ECO:0000256" key="1">
    <source>
        <dbReference type="ARBA" id="ARBA00004651"/>
    </source>
</evidence>
<feature type="transmembrane region" description="Helical" evidence="8">
    <location>
        <begin position="187"/>
        <end position="208"/>
    </location>
</feature>
<evidence type="ECO:0000256" key="6">
    <source>
        <dbReference type="ARBA" id="ARBA00022989"/>
    </source>
</evidence>
<reference evidence="10" key="1">
    <citation type="submission" date="2021-01" db="EMBL/GenBank/DDBJ databases">
        <authorList>
            <person name="Corre E."/>
            <person name="Pelletier E."/>
            <person name="Niang G."/>
            <person name="Scheremetjew M."/>
            <person name="Finn R."/>
            <person name="Kale V."/>
            <person name="Holt S."/>
            <person name="Cochrane G."/>
            <person name="Meng A."/>
            <person name="Brown T."/>
            <person name="Cohen L."/>
        </authorList>
    </citation>
    <scope>NUCLEOTIDE SEQUENCE</scope>
    <source>
        <strain evidence="10">CCMP2058</strain>
    </source>
</reference>
<feature type="transmembrane region" description="Helical" evidence="8">
    <location>
        <begin position="220"/>
        <end position="240"/>
    </location>
</feature>
<dbReference type="PANTHER" id="PTHR43528">
    <property type="entry name" value="ALPHA-KETOGLUTARATE PERMEASE"/>
    <property type="match status" value="1"/>
</dbReference>
<dbReference type="Pfam" id="PF00083">
    <property type="entry name" value="Sugar_tr"/>
    <property type="match status" value="1"/>
</dbReference>
<feature type="transmembrane region" description="Helical" evidence="8">
    <location>
        <begin position="407"/>
        <end position="426"/>
    </location>
</feature>
<feature type="transmembrane region" description="Helical" evidence="8">
    <location>
        <begin position="372"/>
        <end position="395"/>
    </location>
</feature>
<keyword evidence="2" id="KW-0813">Transport</keyword>
<dbReference type="SUPFAM" id="SSF103473">
    <property type="entry name" value="MFS general substrate transporter"/>
    <property type="match status" value="1"/>
</dbReference>
<dbReference type="InterPro" id="IPR005828">
    <property type="entry name" value="MFS_sugar_transport-like"/>
</dbReference>
<feature type="transmembrane region" description="Helical" evidence="8">
    <location>
        <begin position="85"/>
        <end position="107"/>
    </location>
</feature>
<dbReference type="InterPro" id="IPR051084">
    <property type="entry name" value="H+-coupled_symporters"/>
</dbReference>
<proteinExistence type="predicted"/>
<dbReference type="GO" id="GO:0015293">
    <property type="term" value="F:symporter activity"/>
    <property type="evidence" value="ECO:0007669"/>
    <property type="project" value="UniProtKB-KW"/>
</dbReference>
<gene>
    <name evidence="10" type="ORF">LAMO00422_LOCUS9916</name>
</gene>
<name>A0A7S0DDS7_9EUKA</name>
<keyword evidence="5" id="KW-0769">Symport</keyword>
<evidence type="ECO:0000256" key="8">
    <source>
        <dbReference type="SAM" id="Phobius"/>
    </source>
</evidence>
<dbReference type="InterPro" id="IPR020846">
    <property type="entry name" value="MFS_dom"/>
</dbReference>
<evidence type="ECO:0000259" key="9">
    <source>
        <dbReference type="PROSITE" id="PS50850"/>
    </source>
</evidence>
<feature type="transmembrane region" description="Helical" evidence="8">
    <location>
        <begin position="150"/>
        <end position="175"/>
    </location>
</feature>
<sequence>MTSIGEEIHPEDDKSSFIAKEVLDNKDGTLLKAHLPDGYWEESWDFLTKNWIPLIANAFEFFEFATFAYEVEPISHNFSNGNETIVWVIFSVAFLCRPIGGIVVGYLGDFVGRKPAFRIASISVVISTFLQGTVPSQYAGGDTGRHVGLVLLLMLRVMQGLGIGGEVSSGIILLAENSKRKHVGITLGWLTVSSGLGFMLASFSAALINTVMNDEDVIRYGWRIPFLLSVIPGAYLLYLLRTLEETAVFKKFSEGGGPEASMLNANIIKRLVAFVLCHAGVASFWYVACIYVFDWLRDTQNAEADGFGASELLWIATFQNAVQLPASLIFGAALDVYGLTSMFILAMGSALAFGLPTFALLDSFGAQTYLMILGPGLLFGIIAGAIGSAAALLAVDIFPPEFRHRGIGLAFNLSVMIFGGLGPAWAELGEGYIPVAPGVLVGVCAAISFVTFLFFAQYLLPPENKPSFDIMCC</sequence>
<accession>A0A7S0DDS7</accession>
<feature type="transmembrane region" description="Helical" evidence="8">
    <location>
        <begin position="119"/>
        <end position="138"/>
    </location>
</feature>
<evidence type="ECO:0000256" key="7">
    <source>
        <dbReference type="ARBA" id="ARBA00023136"/>
    </source>
</evidence>
<keyword evidence="3" id="KW-1003">Cell membrane</keyword>
<comment type="subcellular location">
    <subcellularLocation>
        <location evidence="1">Cell membrane</location>
        <topology evidence="1">Multi-pass membrane protein</topology>
    </subcellularLocation>
</comment>
<evidence type="ECO:0000256" key="2">
    <source>
        <dbReference type="ARBA" id="ARBA00022448"/>
    </source>
</evidence>
<feature type="transmembrane region" description="Helical" evidence="8">
    <location>
        <begin position="432"/>
        <end position="455"/>
    </location>
</feature>
<keyword evidence="4 8" id="KW-0812">Transmembrane</keyword>
<protein>
    <recommendedName>
        <fullName evidence="9">Major facilitator superfamily (MFS) profile domain-containing protein</fullName>
    </recommendedName>
</protein>
<evidence type="ECO:0000256" key="5">
    <source>
        <dbReference type="ARBA" id="ARBA00022847"/>
    </source>
</evidence>
<feature type="transmembrane region" description="Helical" evidence="8">
    <location>
        <begin position="341"/>
        <end position="360"/>
    </location>
</feature>
<evidence type="ECO:0000313" key="10">
    <source>
        <dbReference type="EMBL" id="CAD8449232.1"/>
    </source>
</evidence>
<feature type="transmembrane region" description="Helical" evidence="8">
    <location>
        <begin position="313"/>
        <end position="334"/>
    </location>
</feature>
<dbReference type="EMBL" id="HBEM01014402">
    <property type="protein sequence ID" value="CAD8449232.1"/>
    <property type="molecule type" value="Transcribed_RNA"/>
</dbReference>
<evidence type="ECO:0000256" key="4">
    <source>
        <dbReference type="ARBA" id="ARBA00022692"/>
    </source>
</evidence>
<dbReference type="PROSITE" id="PS50850">
    <property type="entry name" value="MFS"/>
    <property type="match status" value="1"/>
</dbReference>
<keyword evidence="6 8" id="KW-1133">Transmembrane helix</keyword>
<evidence type="ECO:0000256" key="3">
    <source>
        <dbReference type="ARBA" id="ARBA00022475"/>
    </source>
</evidence>
<keyword evidence="7 8" id="KW-0472">Membrane</keyword>
<dbReference type="Gene3D" id="1.20.1250.20">
    <property type="entry name" value="MFS general substrate transporter like domains"/>
    <property type="match status" value="2"/>
</dbReference>
<dbReference type="GO" id="GO:0005886">
    <property type="term" value="C:plasma membrane"/>
    <property type="evidence" value="ECO:0007669"/>
    <property type="project" value="UniProtKB-SubCell"/>
</dbReference>
<dbReference type="InterPro" id="IPR036259">
    <property type="entry name" value="MFS_trans_sf"/>
</dbReference>
<dbReference type="PANTHER" id="PTHR43528:SF7">
    <property type="entry name" value="MFS TRANSPORTER"/>
    <property type="match status" value="1"/>
</dbReference>
<feature type="domain" description="Major facilitator superfamily (MFS) profile" evidence="9">
    <location>
        <begin position="49"/>
        <end position="460"/>
    </location>
</feature>
<feature type="transmembrane region" description="Helical" evidence="8">
    <location>
        <begin position="271"/>
        <end position="293"/>
    </location>
</feature>
<dbReference type="AlphaFoldDB" id="A0A7S0DDS7"/>